<dbReference type="GO" id="GO:0006552">
    <property type="term" value="P:L-leucine catabolic process"/>
    <property type="evidence" value="ECO:0007669"/>
    <property type="project" value="TreeGrafter"/>
</dbReference>
<dbReference type="EMBL" id="VBOU01000091">
    <property type="protein sequence ID" value="TMQ53032.1"/>
    <property type="molecule type" value="Genomic_DNA"/>
</dbReference>
<dbReference type="InterPro" id="IPR043594">
    <property type="entry name" value="HMGL"/>
</dbReference>
<comment type="similarity">
    <text evidence="1">Belongs to the HMG-CoA lyase family.</text>
</comment>
<dbReference type="PANTHER" id="PTHR42738">
    <property type="entry name" value="HYDROXYMETHYLGLUTARYL-COA LYASE"/>
    <property type="match status" value="1"/>
</dbReference>
<dbReference type="GO" id="GO:0046872">
    <property type="term" value="F:metal ion binding"/>
    <property type="evidence" value="ECO:0007669"/>
    <property type="project" value="UniProtKB-KW"/>
</dbReference>
<evidence type="ECO:0000256" key="3">
    <source>
        <dbReference type="ARBA" id="ARBA00023239"/>
    </source>
</evidence>
<accession>A0A538SNT1</accession>
<dbReference type="Gene3D" id="3.20.20.70">
    <property type="entry name" value="Aldolase class I"/>
    <property type="match status" value="1"/>
</dbReference>
<evidence type="ECO:0000313" key="5">
    <source>
        <dbReference type="EMBL" id="TMQ53032.1"/>
    </source>
</evidence>
<dbReference type="PROSITE" id="PS50991">
    <property type="entry name" value="PYR_CT"/>
    <property type="match status" value="1"/>
</dbReference>
<name>A0A538SNT1_UNCEI</name>
<dbReference type="PANTHER" id="PTHR42738:SF7">
    <property type="entry name" value="HYDROXYMETHYLGLUTARYL-COA LYASE"/>
    <property type="match status" value="1"/>
</dbReference>
<dbReference type="GO" id="GO:0004419">
    <property type="term" value="F:hydroxymethylglutaryl-CoA lyase activity"/>
    <property type="evidence" value="ECO:0007669"/>
    <property type="project" value="TreeGrafter"/>
</dbReference>
<dbReference type="NCBIfam" id="NF004283">
    <property type="entry name" value="PRK05692.1"/>
    <property type="match status" value="1"/>
</dbReference>
<dbReference type="Proteomes" id="UP000319829">
    <property type="component" value="Unassembled WGS sequence"/>
</dbReference>
<dbReference type="FunFam" id="3.20.20.70:FF:000071">
    <property type="entry name" value="Hydroxymethylglutaryl-CoA lyase"/>
    <property type="match status" value="1"/>
</dbReference>
<evidence type="ECO:0000256" key="2">
    <source>
        <dbReference type="ARBA" id="ARBA00022723"/>
    </source>
</evidence>
<sequence>MKVRVVEVGPRDGLQNESKTVPTDSKVAFVDALSDAGYEEIEVSAFVSPQWIPQLADAEEVFARIRRKDSTVYSALVPNERGLERALGAKVRKVAVFTAASETFNRKNVNASIQESIARFRPVVDGARREKIPVRGYVSTAFWCPYEGKIAPDAVLGVVRQLLDLGVDEISIGDTIGKAVPAEVHALLDLLLDHVDQDRLAMHFHDTYGTAIANVLASYERGIAVFDSSAGGVGGCPFAPGAAGNVATEDLISALARAGASLSPDLERVRAASALLSTVLGRPLRSRGREAPSGGGPSA</sequence>
<dbReference type="InterPro" id="IPR000891">
    <property type="entry name" value="PYR_CT"/>
</dbReference>
<dbReference type="SUPFAM" id="SSF51569">
    <property type="entry name" value="Aldolase"/>
    <property type="match status" value="1"/>
</dbReference>
<reference evidence="5 6" key="1">
    <citation type="journal article" date="2019" name="Nat. Microbiol.">
        <title>Mediterranean grassland soil C-N compound turnover is dependent on rainfall and depth, and is mediated by genomically divergent microorganisms.</title>
        <authorList>
            <person name="Diamond S."/>
            <person name="Andeer P.F."/>
            <person name="Li Z."/>
            <person name="Crits-Christoph A."/>
            <person name="Burstein D."/>
            <person name="Anantharaman K."/>
            <person name="Lane K.R."/>
            <person name="Thomas B.C."/>
            <person name="Pan C."/>
            <person name="Northen T.R."/>
            <person name="Banfield J.F."/>
        </authorList>
    </citation>
    <scope>NUCLEOTIDE SEQUENCE [LARGE SCALE GENOMIC DNA]</scope>
    <source>
        <strain evidence="5">WS_4</strain>
    </source>
</reference>
<evidence type="ECO:0000259" key="4">
    <source>
        <dbReference type="PROSITE" id="PS50991"/>
    </source>
</evidence>
<keyword evidence="3 5" id="KW-0456">Lyase</keyword>
<comment type="caution">
    <text evidence="5">The sequence shown here is derived from an EMBL/GenBank/DDBJ whole genome shotgun (WGS) entry which is preliminary data.</text>
</comment>
<dbReference type="Pfam" id="PF00682">
    <property type="entry name" value="HMGL-like"/>
    <property type="match status" value="1"/>
</dbReference>
<protein>
    <submittedName>
        <fullName evidence="5">Hydroxymethylglutaryl-CoA lyase</fullName>
    </submittedName>
</protein>
<organism evidence="5 6">
    <name type="scientific">Eiseniibacteriota bacterium</name>
    <dbReference type="NCBI Taxonomy" id="2212470"/>
    <lineage>
        <taxon>Bacteria</taxon>
        <taxon>Candidatus Eiseniibacteriota</taxon>
    </lineage>
</organism>
<dbReference type="CDD" id="cd07938">
    <property type="entry name" value="DRE_TIM_HMGL"/>
    <property type="match status" value="1"/>
</dbReference>
<gene>
    <name evidence="5" type="ORF">E6K74_10650</name>
</gene>
<dbReference type="GO" id="GO:0046951">
    <property type="term" value="P:ketone body biosynthetic process"/>
    <property type="evidence" value="ECO:0007669"/>
    <property type="project" value="TreeGrafter"/>
</dbReference>
<keyword evidence="2" id="KW-0479">Metal-binding</keyword>
<evidence type="ECO:0000313" key="6">
    <source>
        <dbReference type="Proteomes" id="UP000319829"/>
    </source>
</evidence>
<proteinExistence type="inferred from homology"/>
<dbReference type="InterPro" id="IPR013785">
    <property type="entry name" value="Aldolase_TIM"/>
</dbReference>
<feature type="domain" description="Pyruvate carboxyltransferase" evidence="4">
    <location>
        <begin position="3"/>
        <end position="270"/>
    </location>
</feature>
<evidence type="ECO:0000256" key="1">
    <source>
        <dbReference type="ARBA" id="ARBA00009405"/>
    </source>
</evidence>
<dbReference type="AlphaFoldDB" id="A0A538SNT1"/>